<dbReference type="EMBL" id="VSRR010003564">
    <property type="protein sequence ID" value="MPC36635.1"/>
    <property type="molecule type" value="Genomic_DNA"/>
</dbReference>
<dbReference type="Proteomes" id="UP000324222">
    <property type="component" value="Unassembled WGS sequence"/>
</dbReference>
<accession>A0A5B7ETB8</accession>
<evidence type="ECO:0000313" key="2">
    <source>
        <dbReference type="Proteomes" id="UP000324222"/>
    </source>
</evidence>
<reference evidence="1 2" key="1">
    <citation type="submission" date="2019-05" db="EMBL/GenBank/DDBJ databases">
        <title>Another draft genome of Portunus trituberculatus and its Hox gene families provides insights of decapod evolution.</title>
        <authorList>
            <person name="Jeong J.-H."/>
            <person name="Song I."/>
            <person name="Kim S."/>
            <person name="Choi T."/>
            <person name="Kim D."/>
            <person name="Ryu S."/>
            <person name="Kim W."/>
        </authorList>
    </citation>
    <scope>NUCLEOTIDE SEQUENCE [LARGE SCALE GENOMIC DNA]</scope>
    <source>
        <tissue evidence="1">Muscle</tissue>
    </source>
</reference>
<comment type="caution">
    <text evidence="1">The sequence shown here is derived from an EMBL/GenBank/DDBJ whole genome shotgun (WGS) entry which is preliminary data.</text>
</comment>
<sequence>MRQLNLSPSRVMHRIEVQQSKAGGNKTNSGGMVLANTSTSLMVQLGDTQLGISPISPLIGSVRWCG</sequence>
<dbReference type="AlphaFoldDB" id="A0A5B7ETB8"/>
<keyword evidence="2" id="KW-1185">Reference proteome</keyword>
<protein>
    <submittedName>
        <fullName evidence="1">Uncharacterized protein</fullName>
    </submittedName>
</protein>
<organism evidence="1 2">
    <name type="scientific">Portunus trituberculatus</name>
    <name type="common">Swimming crab</name>
    <name type="synonym">Neptunus trituberculatus</name>
    <dbReference type="NCBI Taxonomy" id="210409"/>
    <lineage>
        <taxon>Eukaryota</taxon>
        <taxon>Metazoa</taxon>
        <taxon>Ecdysozoa</taxon>
        <taxon>Arthropoda</taxon>
        <taxon>Crustacea</taxon>
        <taxon>Multicrustacea</taxon>
        <taxon>Malacostraca</taxon>
        <taxon>Eumalacostraca</taxon>
        <taxon>Eucarida</taxon>
        <taxon>Decapoda</taxon>
        <taxon>Pleocyemata</taxon>
        <taxon>Brachyura</taxon>
        <taxon>Eubrachyura</taxon>
        <taxon>Portunoidea</taxon>
        <taxon>Portunidae</taxon>
        <taxon>Portuninae</taxon>
        <taxon>Portunus</taxon>
    </lineage>
</organism>
<proteinExistence type="predicted"/>
<name>A0A5B7ETB8_PORTR</name>
<gene>
    <name evidence="1" type="ORF">E2C01_030100</name>
</gene>
<evidence type="ECO:0000313" key="1">
    <source>
        <dbReference type="EMBL" id="MPC36635.1"/>
    </source>
</evidence>